<dbReference type="SMART" id="SM00317">
    <property type="entry name" value="SET"/>
    <property type="match status" value="1"/>
</dbReference>
<comment type="caution">
    <text evidence="1">The sequence shown here is derived from an EMBL/GenBank/DDBJ whole genome shotgun (WGS) entry which is preliminary data.</text>
</comment>
<dbReference type="Pfam" id="PF00856">
    <property type="entry name" value="SET"/>
    <property type="match status" value="1"/>
</dbReference>
<name>A0A6S7G529_PARCT</name>
<dbReference type="Gene3D" id="2.170.270.10">
    <property type="entry name" value="SET domain"/>
    <property type="match status" value="1"/>
</dbReference>
<dbReference type="InterPro" id="IPR050869">
    <property type="entry name" value="H3K4_H4K5_MeTrfase"/>
</dbReference>
<keyword evidence="2" id="KW-1185">Reference proteome</keyword>
<reference evidence="1" key="1">
    <citation type="submission" date="2020-04" db="EMBL/GenBank/DDBJ databases">
        <authorList>
            <person name="Alioto T."/>
            <person name="Alioto T."/>
            <person name="Gomez Garrido J."/>
        </authorList>
    </citation>
    <scope>NUCLEOTIDE SEQUENCE</scope>
    <source>
        <strain evidence="1">A484AB</strain>
    </source>
</reference>
<dbReference type="Gene3D" id="1.10.220.160">
    <property type="match status" value="1"/>
</dbReference>
<dbReference type="Pfam" id="PF01753">
    <property type="entry name" value="zf-MYND"/>
    <property type="match status" value="1"/>
</dbReference>
<dbReference type="PROSITE" id="PS01360">
    <property type="entry name" value="ZF_MYND_1"/>
    <property type="match status" value="1"/>
</dbReference>
<dbReference type="Proteomes" id="UP001152795">
    <property type="component" value="Unassembled WGS sequence"/>
</dbReference>
<dbReference type="PROSITE" id="PS50280">
    <property type="entry name" value="SET"/>
    <property type="match status" value="1"/>
</dbReference>
<gene>
    <name evidence="1" type="ORF">PACLA_8A006138</name>
</gene>
<dbReference type="Gene3D" id="1.25.40.970">
    <property type="match status" value="1"/>
</dbReference>
<organism evidence="1 2">
    <name type="scientific">Paramuricea clavata</name>
    <name type="common">Red gorgonian</name>
    <name type="synonym">Violescent sea-whip</name>
    <dbReference type="NCBI Taxonomy" id="317549"/>
    <lineage>
        <taxon>Eukaryota</taxon>
        <taxon>Metazoa</taxon>
        <taxon>Cnidaria</taxon>
        <taxon>Anthozoa</taxon>
        <taxon>Octocorallia</taxon>
        <taxon>Malacalcyonacea</taxon>
        <taxon>Plexauridae</taxon>
        <taxon>Paramuricea</taxon>
    </lineage>
</organism>
<sequence>MADGKVGKGAMDCSFEIFNAPSRGRGLKTKVFLNKGNRVLSCEPYAFVSRSEMRGKICDSCLSMGDNLQRCSACKMVYYCSQTCQKKAWGTHKLECKNLKKMSPIMPSDTVRLLALLLLKNDPAKWLSDLVSHSEQIRKEKSDVFAFMFEMLNKYLGVSMQSSSERVFELFCKVNCNAFTICDGELKPIGLGLYQTLAFLNHSCEPNCIAVFNGPTCHIRSMKNVEEGQELCIAYTELMRPQSVRQKELKEQYYFDCKCSRCLNEIEHGSEMNGLKCAKNECSNAVGFYSGISQDETCSECGSDVPNNYTSPSITKLYKKIESTLSTVNQMTLYSEKRTEALRICEELLSEVENILHAQNFQVIKIVDKISDVCIEMELWNKAIHYCKRSLGGYLKFYPKYHPSTAIQLYRIGKLQVYLEKLDAGISSLSQARSLLEICYGKQHSLTIQLNELISQTVQDMYGQQNLSMLEQ</sequence>
<dbReference type="AlphaFoldDB" id="A0A6S7G529"/>
<dbReference type="OrthoDB" id="265717at2759"/>
<dbReference type="InterPro" id="IPR001214">
    <property type="entry name" value="SET_dom"/>
</dbReference>
<dbReference type="InterPro" id="IPR011990">
    <property type="entry name" value="TPR-like_helical_dom_sf"/>
</dbReference>
<dbReference type="PANTHER" id="PTHR12197:SF251">
    <property type="entry name" value="EG:BACR7C10.4 PROTEIN"/>
    <property type="match status" value="1"/>
</dbReference>
<dbReference type="SUPFAM" id="SSF48452">
    <property type="entry name" value="TPR-like"/>
    <property type="match status" value="1"/>
</dbReference>
<accession>A0A6S7G529</accession>
<dbReference type="InterPro" id="IPR046341">
    <property type="entry name" value="SET_dom_sf"/>
</dbReference>
<evidence type="ECO:0000313" key="2">
    <source>
        <dbReference type="Proteomes" id="UP001152795"/>
    </source>
</evidence>
<dbReference type="SUPFAM" id="SSF82199">
    <property type="entry name" value="SET domain"/>
    <property type="match status" value="1"/>
</dbReference>
<dbReference type="PANTHER" id="PTHR12197">
    <property type="entry name" value="HISTONE-LYSINE N-METHYLTRANSFERASE SMYD"/>
    <property type="match status" value="1"/>
</dbReference>
<dbReference type="InterPro" id="IPR002893">
    <property type="entry name" value="Znf_MYND"/>
</dbReference>
<dbReference type="Gene3D" id="1.25.40.10">
    <property type="entry name" value="Tetratricopeptide repeat domain"/>
    <property type="match status" value="1"/>
</dbReference>
<evidence type="ECO:0000313" key="1">
    <source>
        <dbReference type="EMBL" id="CAB3985623.1"/>
    </source>
</evidence>
<dbReference type="Gene3D" id="6.10.140.2220">
    <property type="match status" value="1"/>
</dbReference>
<dbReference type="PROSITE" id="PS50865">
    <property type="entry name" value="ZF_MYND_2"/>
    <property type="match status" value="1"/>
</dbReference>
<dbReference type="EMBL" id="CACRXK020000892">
    <property type="protein sequence ID" value="CAB3985623.1"/>
    <property type="molecule type" value="Genomic_DNA"/>
</dbReference>
<dbReference type="GO" id="GO:0005634">
    <property type="term" value="C:nucleus"/>
    <property type="evidence" value="ECO:0007669"/>
    <property type="project" value="TreeGrafter"/>
</dbReference>
<protein>
    <submittedName>
        <fullName evidence="1">Histone-lysine N-methyltransferase SMYD3-like</fullName>
    </submittedName>
</protein>
<proteinExistence type="predicted"/>